<dbReference type="PROSITE" id="PS50106">
    <property type="entry name" value="PDZ"/>
    <property type="match status" value="1"/>
</dbReference>
<comment type="caution">
    <text evidence="3">The sequence shown here is derived from an EMBL/GenBank/DDBJ whole genome shotgun (WGS) entry which is preliminary data.</text>
</comment>
<sequence length="418" mass="47438">MTKYLKHIVTICYLMISAVASAQLPGFFMKEDKKKVTVKFLSDNNLIIIPISINGSEPLNFILDTGIRSNILFSKKIGDELGLQYSRKLNLVGADGKTVLTASVSISNSLDMENILGQYQTVLVLDEDFFELEKLTGVPIYGVVGYEFFKNNPIKVNYDQSQLTFYKQNRLKWRPIGFRKTPLKIENSKPYIQSDITQVLGEKLDAKLLIDTGANHGLLLNSETSSIIRIPPNHLESDLGRSLGGDLYGLVGRSKRLNINGLKFHNLITSFPEESDFSYIIKESGRQGSLGSEILCRMEMIFDYQRERLLYRRSASFSNSFEFDMSGITPKQLSLESGRIYIAKIRDSSPASSAGLQEFDEIIKINNVPIDFWKLSEIIKYFKSEAGREIKITILRPDSNDNSNVKELNFTFKLRRMI</sequence>
<dbReference type="SUPFAM" id="SSF50156">
    <property type="entry name" value="PDZ domain-like"/>
    <property type="match status" value="1"/>
</dbReference>
<dbReference type="Pfam" id="PF13180">
    <property type="entry name" value="PDZ_2"/>
    <property type="match status" value="1"/>
</dbReference>
<proteinExistence type="predicted"/>
<evidence type="ECO:0000259" key="2">
    <source>
        <dbReference type="PROSITE" id="PS50106"/>
    </source>
</evidence>
<keyword evidence="4" id="KW-1185">Reference proteome</keyword>
<evidence type="ECO:0000313" key="4">
    <source>
        <dbReference type="Proteomes" id="UP001165489"/>
    </source>
</evidence>
<dbReference type="GO" id="GO:0008233">
    <property type="term" value="F:peptidase activity"/>
    <property type="evidence" value="ECO:0007669"/>
    <property type="project" value="UniProtKB-KW"/>
</dbReference>
<keyword evidence="3" id="KW-0645">Protease</keyword>
<dbReference type="RefSeq" id="WP_241345868.1">
    <property type="nucleotide sequence ID" value="NZ_JAKZGP010000001.1"/>
</dbReference>
<name>A0ABS9UV28_9BACT</name>
<evidence type="ECO:0000313" key="3">
    <source>
        <dbReference type="EMBL" id="MCH7407929.1"/>
    </source>
</evidence>
<dbReference type="SMART" id="SM00228">
    <property type="entry name" value="PDZ"/>
    <property type="match status" value="1"/>
</dbReference>
<dbReference type="EMBL" id="JAKZGP010000001">
    <property type="protein sequence ID" value="MCH7407929.1"/>
    <property type="molecule type" value="Genomic_DNA"/>
</dbReference>
<keyword evidence="1" id="KW-0732">Signal</keyword>
<dbReference type="Gene3D" id="2.40.70.10">
    <property type="entry name" value="Acid Proteases"/>
    <property type="match status" value="2"/>
</dbReference>
<dbReference type="InterPro" id="IPR021109">
    <property type="entry name" value="Peptidase_aspartic_dom_sf"/>
</dbReference>
<dbReference type="GO" id="GO:0006508">
    <property type="term" value="P:proteolysis"/>
    <property type="evidence" value="ECO:0007669"/>
    <property type="project" value="UniProtKB-KW"/>
</dbReference>
<organism evidence="3 4">
    <name type="scientific">Belliella filtrata</name>
    <dbReference type="NCBI Taxonomy" id="2923435"/>
    <lineage>
        <taxon>Bacteria</taxon>
        <taxon>Pseudomonadati</taxon>
        <taxon>Bacteroidota</taxon>
        <taxon>Cytophagia</taxon>
        <taxon>Cytophagales</taxon>
        <taxon>Cyclobacteriaceae</taxon>
        <taxon>Belliella</taxon>
    </lineage>
</organism>
<keyword evidence="3" id="KW-0378">Hydrolase</keyword>
<dbReference type="Gene3D" id="2.30.42.10">
    <property type="match status" value="1"/>
</dbReference>
<accession>A0ABS9UV28</accession>
<feature type="chain" id="PRO_5046230819" evidence="1">
    <location>
        <begin position="23"/>
        <end position="418"/>
    </location>
</feature>
<feature type="domain" description="PDZ" evidence="2">
    <location>
        <begin position="333"/>
        <end position="384"/>
    </location>
</feature>
<dbReference type="Proteomes" id="UP001165489">
    <property type="component" value="Unassembled WGS sequence"/>
</dbReference>
<dbReference type="Pfam" id="PF13650">
    <property type="entry name" value="Asp_protease_2"/>
    <property type="match status" value="1"/>
</dbReference>
<dbReference type="InterPro" id="IPR001478">
    <property type="entry name" value="PDZ"/>
</dbReference>
<reference evidence="3" key="1">
    <citation type="submission" date="2022-03" db="EMBL/GenBank/DDBJ databases">
        <title>De novo assembled genomes of Belliella spp. (Cyclobacteriaceae) strains.</title>
        <authorList>
            <person name="Szabo A."/>
            <person name="Korponai K."/>
            <person name="Felfoldi T."/>
        </authorList>
    </citation>
    <scope>NUCLEOTIDE SEQUENCE</scope>
    <source>
        <strain evidence="3">DSM 111904</strain>
    </source>
</reference>
<gene>
    <name evidence="3" type="ORF">MM239_00860</name>
</gene>
<dbReference type="InterPro" id="IPR036034">
    <property type="entry name" value="PDZ_sf"/>
</dbReference>
<evidence type="ECO:0000256" key="1">
    <source>
        <dbReference type="SAM" id="SignalP"/>
    </source>
</evidence>
<feature type="signal peptide" evidence="1">
    <location>
        <begin position="1"/>
        <end position="22"/>
    </location>
</feature>
<protein>
    <submittedName>
        <fullName evidence="3">Aspartyl protease family protein</fullName>
    </submittedName>
</protein>